<organism evidence="2 3">
    <name type="scientific">Agaribacillus aureus</name>
    <dbReference type="NCBI Taxonomy" id="3051825"/>
    <lineage>
        <taxon>Bacteria</taxon>
        <taxon>Pseudomonadati</taxon>
        <taxon>Bacteroidota</taxon>
        <taxon>Cytophagia</taxon>
        <taxon>Cytophagales</taxon>
        <taxon>Splendidivirgaceae</taxon>
        <taxon>Agaribacillus</taxon>
    </lineage>
</organism>
<feature type="compositionally biased region" description="Polar residues" evidence="1">
    <location>
        <begin position="60"/>
        <end position="75"/>
    </location>
</feature>
<feature type="region of interest" description="Disordered" evidence="1">
    <location>
        <begin position="49"/>
        <end position="75"/>
    </location>
</feature>
<dbReference type="Pfam" id="PF08811">
    <property type="entry name" value="DUF1800"/>
    <property type="match status" value="1"/>
</dbReference>
<name>A0ABT8LA43_9BACT</name>
<evidence type="ECO:0000313" key="3">
    <source>
        <dbReference type="Proteomes" id="UP001172083"/>
    </source>
</evidence>
<comment type="caution">
    <text evidence="2">The sequence shown here is derived from an EMBL/GenBank/DDBJ whole genome shotgun (WGS) entry which is preliminary data.</text>
</comment>
<evidence type="ECO:0000256" key="1">
    <source>
        <dbReference type="SAM" id="MobiDB-lite"/>
    </source>
</evidence>
<dbReference type="InterPro" id="IPR014917">
    <property type="entry name" value="DUF1800"/>
</dbReference>
<sequence length="547" mass="61914">MASLNPFGGALGRRQASHLLKRATFGPTKLQIDQYTGSTAAQILTQLFTPVADPNPPSDPATNQPWTNPKPTDLNSENGDLITFFRGWWLELMHREGVSIRERMTFFLHTHFTTGFTTVNDSTALYYQNALFRRYATGNFLELSRKICMDNAMLIYLDGRLNEVGRPNENFAREYLELYTIGKGPQIGPEDYTNYTEQDVQEAAKVLSGYVNDEEYLETDPDTGLITGILRLNGSNLANRHDASVKTFSNAFGGTTIQPNALVDGMATQEAALDELDQLVAMIFNQDETAKHICRKLYRYFVYYDITDEIEQDIITPLAETFRNNNYEFQPVLEQLLSSQHFFDTDNGIVTDDSRGAIIKSPLDLVVGATRFFNVGIPDSSSDLQQAFDVSFRSLLGNMNDQGMSFYDPPEVAGYPAYHQNPEFNRNWISNNGLARRYQFSDVLVENGDNQGFQLDIVTYVDNALHISNPADPDVLVQELIDDLFPEIITQERFDYFKDDVLLDNLSAANWAGEWNNYKISGDDTAVRIQLEGLLRALMQSPEYQLY</sequence>
<reference evidence="2" key="1">
    <citation type="submission" date="2023-06" db="EMBL/GenBank/DDBJ databases">
        <title>Genomic of Agaribacillus aureum.</title>
        <authorList>
            <person name="Wang G."/>
        </authorList>
    </citation>
    <scope>NUCLEOTIDE SEQUENCE</scope>
    <source>
        <strain evidence="2">BMA12</strain>
    </source>
</reference>
<protein>
    <submittedName>
        <fullName evidence="2">DUF1800 domain-containing protein</fullName>
    </submittedName>
</protein>
<dbReference type="RefSeq" id="WP_346759948.1">
    <property type="nucleotide sequence ID" value="NZ_JAUJEB010000005.1"/>
</dbReference>
<keyword evidence="3" id="KW-1185">Reference proteome</keyword>
<accession>A0ABT8LA43</accession>
<dbReference type="EMBL" id="JAUJEB010000005">
    <property type="protein sequence ID" value="MDN5214609.1"/>
    <property type="molecule type" value="Genomic_DNA"/>
</dbReference>
<gene>
    <name evidence="2" type="ORF">QQ020_21190</name>
</gene>
<evidence type="ECO:0000313" key="2">
    <source>
        <dbReference type="EMBL" id="MDN5214609.1"/>
    </source>
</evidence>
<proteinExistence type="predicted"/>
<dbReference type="Proteomes" id="UP001172083">
    <property type="component" value="Unassembled WGS sequence"/>
</dbReference>